<comment type="caution">
    <text evidence="7">The sequence shown here is derived from an EMBL/GenBank/DDBJ whole genome shotgun (WGS) entry which is preliminary data.</text>
</comment>
<comment type="similarity">
    <text evidence="4">Belongs to the expansin family. Expansin A subfamily.</text>
</comment>
<reference evidence="7 8" key="1">
    <citation type="submission" date="2022-03" db="EMBL/GenBank/DDBJ databases">
        <authorList>
            <person name="Nunn A."/>
            <person name="Chopra R."/>
            <person name="Nunn A."/>
            <person name="Contreras Garrido A."/>
        </authorList>
    </citation>
    <scope>NUCLEOTIDE SEQUENCE [LARGE SCALE GENOMIC DNA]</scope>
</reference>
<comment type="subcellular location">
    <subcellularLocation>
        <location evidence="4">Secreted</location>
        <location evidence="4">Cell wall</location>
    </subcellularLocation>
    <subcellularLocation>
        <location evidence="4">Membrane</location>
        <topology evidence="4">Peripheral membrane protein</topology>
    </subcellularLocation>
</comment>
<dbReference type="Gene3D" id="2.40.40.10">
    <property type="entry name" value="RlpA-like domain"/>
    <property type="match status" value="1"/>
</dbReference>
<dbReference type="InterPro" id="IPR009009">
    <property type="entry name" value="RlpA-like_DPBB"/>
</dbReference>
<dbReference type="SUPFAM" id="SSF50685">
    <property type="entry name" value="Barwin-like endoglucanases"/>
    <property type="match status" value="1"/>
</dbReference>
<dbReference type="PANTHER" id="PTHR31867">
    <property type="entry name" value="EXPANSIN-A15"/>
    <property type="match status" value="1"/>
</dbReference>
<comment type="function">
    <text evidence="4">Causes loosening and extension of plant cell walls by disrupting non-covalent bonding between cellulose microfibrils and matrix glucans. No enzymatic activity has been found.</text>
</comment>
<proteinExistence type="inferred from homology"/>
<keyword evidence="3 4" id="KW-0961">Cell wall biogenesis/degradation</keyword>
<dbReference type="Proteomes" id="UP000836841">
    <property type="component" value="Unassembled WGS sequence"/>
</dbReference>
<evidence type="ECO:0000256" key="1">
    <source>
        <dbReference type="ARBA" id="ARBA00022525"/>
    </source>
</evidence>
<evidence type="ECO:0000256" key="5">
    <source>
        <dbReference type="SAM" id="MobiDB-lite"/>
    </source>
</evidence>
<keyword evidence="8" id="KW-1185">Reference proteome</keyword>
<evidence type="ECO:0000256" key="2">
    <source>
        <dbReference type="ARBA" id="ARBA00022729"/>
    </source>
</evidence>
<dbReference type="GO" id="GO:0009664">
    <property type="term" value="P:plant-type cell wall organization"/>
    <property type="evidence" value="ECO:0007669"/>
    <property type="project" value="InterPro"/>
</dbReference>
<evidence type="ECO:0000256" key="4">
    <source>
        <dbReference type="RuleBase" id="RU365023"/>
    </source>
</evidence>
<dbReference type="InterPro" id="IPR007118">
    <property type="entry name" value="Expan_Lol_pI"/>
</dbReference>
<dbReference type="PROSITE" id="PS50842">
    <property type="entry name" value="EXPANSIN_EG45"/>
    <property type="match status" value="1"/>
</dbReference>
<dbReference type="Pfam" id="PF03330">
    <property type="entry name" value="DPBB_1"/>
    <property type="match status" value="1"/>
</dbReference>
<dbReference type="InterPro" id="IPR036908">
    <property type="entry name" value="RlpA-like_sf"/>
</dbReference>
<gene>
    <name evidence="7" type="ORF">TAV2_LOCUS12108</name>
</gene>
<dbReference type="AlphaFoldDB" id="A0AAU9S2Q2"/>
<evidence type="ECO:0000256" key="3">
    <source>
        <dbReference type="ARBA" id="ARBA00023316"/>
    </source>
</evidence>
<evidence type="ECO:0000259" key="6">
    <source>
        <dbReference type="PROSITE" id="PS50842"/>
    </source>
</evidence>
<dbReference type="GO" id="GO:0016020">
    <property type="term" value="C:membrane"/>
    <property type="evidence" value="ECO:0007669"/>
    <property type="project" value="UniProtKB-SubCell"/>
</dbReference>
<organism evidence="7 8">
    <name type="scientific">Thlaspi arvense</name>
    <name type="common">Field penny-cress</name>
    <dbReference type="NCBI Taxonomy" id="13288"/>
    <lineage>
        <taxon>Eukaryota</taxon>
        <taxon>Viridiplantae</taxon>
        <taxon>Streptophyta</taxon>
        <taxon>Embryophyta</taxon>
        <taxon>Tracheophyta</taxon>
        <taxon>Spermatophyta</taxon>
        <taxon>Magnoliopsida</taxon>
        <taxon>eudicotyledons</taxon>
        <taxon>Gunneridae</taxon>
        <taxon>Pentapetalae</taxon>
        <taxon>rosids</taxon>
        <taxon>malvids</taxon>
        <taxon>Brassicales</taxon>
        <taxon>Brassicaceae</taxon>
        <taxon>Thlaspideae</taxon>
        <taxon>Thlaspi</taxon>
    </lineage>
</organism>
<keyword evidence="1 4" id="KW-0964">Secreted</keyword>
<sequence>MFSSPFPVSTENENRNGQTKQAFRFLKSESKRSSYGEYSAGLSSMLFNRGSRCGGCFEVRCVDHIKWCLMRSPSVILTTTDFCPLSAELRASGRLRRLVQLSPSTFSLSEAAFAQIAHRGANIVPVQYLR</sequence>
<dbReference type="GO" id="GO:0005576">
    <property type="term" value="C:extracellular region"/>
    <property type="evidence" value="ECO:0007669"/>
    <property type="project" value="InterPro"/>
</dbReference>
<keyword evidence="4" id="KW-0134">Cell wall</keyword>
<accession>A0AAU9S2Q2</accession>
<dbReference type="InterPro" id="IPR007112">
    <property type="entry name" value="Expansin/allergen_DPBB_dom"/>
</dbReference>
<feature type="region of interest" description="Disordered" evidence="5">
    <location>
        <begin position="1"/>
        <end position="21"/>
    </location>
</feature>
<protein>
    <recommendedName>
        <fullName evidence="4">Expansin</fullName>
    </recommendedName>
</protein>
<evidence type="ECO:0000313" key="8">
    <source>
        <dbReference type="Proteomes" id="UP000836841"/>
    </source>
</evidence>
<dbReference type="PRINTS" id="PR01225">
    <property type="entry name" value="EXPANSNFAMLY"/>
</dbReference>
<feature type="domain" description="Expansin-like EG45" evidence="6">
    <location>
        <begin position="16"/>
        <end position="130"/>
    </location>
</feature>
<name>A0AAU9S2Q2_THLAR</name>
<dbReference type="InterPro" id="IPR002963">
    <property type="entry name" value="Expansin"/>
</dbReference>
<dbReference type="EMBL" id="CAJVSB020000648">
    <property type="protein sequence ID" value="CAH2057211.1"/>
    <property type="molecule type" value="Genomic_DNA"/>
</dbReference>
<dbReference type="PRINTS" id="PR01226">
    <property type="entry name" value="EXPANSIN"/>
</dbReference>
<dbReference type="SMART" id="SM00837">
    <property type="entry name" value="DPBB_1"/>
    <property type="match status" value="1"/>
</dbReference>
<evidence type="ECO:0000313" key="7">
    <source>
        <dbReference type="EMBL" id="CAH2057211.1"/>
    </source>
</evidence>
<keyword evidence="2" id="KW-0732">Signal</keyword>